<dbReference type="SUPFAM" id="SSF53474">
    <property type="entry name" value="alpha/beta-Hydrolases"/>
    <property type="match status" value="1"/>
</dbReference>
<sequence>MKAIPSPSGLPIYHRGAPLEEGKLPAFFYFALSGKDSLFLDPFNQPALFLESYPLRTFSFTIPGHGEGLKNTEAMGFWAEKIEQGVNPLSSFLEKCLENIHFLIQNGIVDSERMAVGGLSRGGFIALHLASRVPELSTVLGFAPLTTMATIQEFNKIHNHLITQSLEIEKSLLVGKKVKFYIGNRDLRVGTDACYQFVRELTDLNYEHQIRSPDVTLVINPSIGHKGHGTPPSTFQEGAEWIASLLTAKAV</sequence>
<evidence type="ECO:0008006" key="2">
    <source>
        <dbReference type="Google" id="ProtNLM"/>
    </source>
</evidence>
<dbReference type="Gene3D" id="3.40.50.1820">
    <property type="entry name" value="alpha/beta hydrolase"/>
    <property type="match status" value="1"/>
</dbReference>
<organism evidence="1">
    <name type="scientific">Waddlia chondrophila 2032/99</name>
    <dbReference type="NCBI Taxonomy" id="765953"/>
    <lineage>
        <taxon>Bacteria</taxon>
        <taxon>Pseudomonadati</taxon>
        <taxon>Chlamydiota</taxon>
        <taxon>Chlamydiia</taxon>
        <taxon>Parachlamydiales</taxon>
        <taxon>Waddliaceae</taxon>
        <taxon>Waddlia</taxon>
    </lineage>
</organism>
<protein>
    <recommendedName>
        <fullName evidence="2">Peptidase S9 prolyl oligopeptidase catalytic domain-containing protein</fullName>
    </recommendedName>
</protein>
<proteinExistence type="predicted"/>
<dbReference type="EMBL" id="FR872657">
    <property type="protein sequence ID" value="CCB91835.1"/>
    <property type="molecule type" value="Genomic_DNA"/>
</dbReference>
<dbReference type="InterPro" id="IPR029058">
    <property type="entry name" value="AB_hydrolase_fold"/>
</dbReference>
<accession>F8LEB9</accession>
<reference evidence="1" key="1">
    <citation type="submission" date="2011-05" db="EMBL/GenBank/DDBJ databases">
        <title>Unity in variety -- the pan-genome of the Chlamydiae.</title>
        <authorList>
            <person name="Collingro A."/>
            <person name="Tischler P."/>
            <person name="Weinmaier T."/>
            <person name="Penz T."/>
            <person name="Heinz E."/>
            <person name="Brunham R.C."/>
            <person name="Read T.D."/>
            <person name="Bavoil P.M."/>
            <person name="Sachse K."/>
            <person name="Kahane S."/>
            <person name="Friedman M.G."/>
            <person name="Rattei T."/>
            <person name="Myers G.S.A."/>
            <person name="Horn M."/>
        </authorList>
    </citation>
    <scope>NUCLEOTIDE SEQUENCE</scope>
    <source>
        <strain evidence="1">2032/99</strain>
    </source>
</reference>
<evidence type="ECO:0000313" key="1">
    <source>
        <dbReference type="EMBL" id="CCB91835.1"/>
    </source>
</evidence>
<gene>
    <name evidence="1" type="ORF">WCH_AX06990</name>
</gene>
<dbReference type="AlphaFoldDB" id="F8LEB9"/>
<name>F8LEB9_9BACT</name>